<accession>A0ACB9HKH7</accession>
<sequence length="301" mass="34607">MGRFWRMAEAFEVAGKVRDCESSGSEHSPETMMDLSDLVNSFIENGNGVGYRDFDVNVDDECGLDGSDDDMEEMKELLKRLVRVEDGDDVRRKLILNVEEASRDVVKDNSPPLQSQSLGFKRQVMARLRDQGLDAGFCKSKWEKKGRLLAGDHEYIDINIAKTRYIVIISLFEEFEIARPTNNYASLLKILPKVLVSKVEDFKEIVKIMSRAMKKSMNLMKMTVPPWRRREYVQAKWFGAYKRTTNEFSTKKTPDLEVINKKSIGFISIPDTCYGRRRDEFVRKDFGYKMGNLAMVMNGAS</sequence>
<evidence type="ECO:0000313" key="2">
    <source>
        <dbReference type="Proteomes" id="UP001056120"/>
    </source>
</evidence>
<comment type="caution">
    <text evidence="1">The sequence shown here is derived from an EMBL/GenBank/DDBJ whole genome shotgun (WGS) entry which is preliminary data.</text>
</comment>
<evidence type="ECO:0000313" key="1">
    <source>
        <dbReference type="EMBL" id="KAI3795761.1"/>
    </source>
</evidence>
<proteinExistence type="predicted"/>
<name>A0ACB9HKH7_9ASTR</name>
<organism evidence="1 2">
    <name type="scientific">Smallanthus sonchifolius</name>
    <dbReference type="NCBI Taxonomy" id="185202"/>
    <lineage>
        <taxon>Eukaryota</taxon>
        <taxon>Viridiplantae</taxon>
        <taxon>Streptophyta</taxon>
        <taxon>Embryophyta</taxon>
        <taxon>Tracheophyta</taxon>
        <taxon>Spermatophyta</taxon>
        <taxon>Magnoliopsida</taxon>
        <taxon>eudicotyledons</taxon>
        <taxon>Gunneridae</taxon>
        <taxon>Pentapetalae</taxon>
        <taxon>asterids</taxon>
        <taxon>campanulids</taxon>
        <taxon>Asterales</taxon>
        <taxon>Asteraceae</taxon>
        <taxon>Asteroideae</taxon>
        <taxon>Heliantheae alliance</taxon>
        <taxon>Millerieae</taxon>
        <taxon>Smallanthus</taxon>
    </lineage>
</organism>
<reference evidence="1 2" key="2">
    <citation type="journal article" date="2022" name="Mol. Ecol. Resour.">
        <title>The genomes of chicory, endive, great burdock and yacon provide insights into Asteraceae paleo-polyploidization history and plant inulin production.</title>
        <authorList>
            <person name="Fan W."/>
            <person name="Wang S."/>
            <person name="Wang H."/>
            <person name="Wang A."/>
            <person name="Jiang F."/>
            <person name="Liu H."/>
            <person name="Zhao H."/>
            <person name="Xu D."/>
            <person name="Zhang Y."/>
        </authorList>
    </citation>
    <scope>NUCLEOTIDE SEQUENCE [LARGE SCALE GENOMIC DNA]</scope>
    <source>
        <strain evidence="2">cv. Yunnan</strain>
        <tissue evidence="1">Leaves</tissue>
    </source>
</reference>
<reference evidence="2" key="1">
    <citation type="journal article" date="2022" name="Mol. Ecol. Resour.">
        <title>The genomes of chicory, endive, great burdock and yacon provide insights into Asteraceae palaeo-polyploidization history and plant inulin production.</title>
        <authorList>
            <person name="Fan W."/>
            <person name="Wang S."/>
            <person name="Wang H."/>
            <person name="Wang A."/>
            <person name="Jiang F."/>
            <person name="Liu H."/>
            <person name="Zhao H."/>
            <person name="Xu D."/>
            <person name="Zhang Y."/>
        </authorList>
    </citation>
    <scope>NUCLEOTIDE SEQUENCE [LARGE SCALE GENOMIC DNA]</scope>
    <source>
        <strain evidence="2">cv. Yunnan</strain>
    </source>
</reference>
<dbReference type="Proteomes" id="UP001056120">
    <property type="component" value="Linkage Group LG12"/>
</dbReference>
<protein>
    <submittedName>
        <fullName evidence="1">Uncharacterized protein</fullName>
    </submittedName>
</protein>
<gene>
    <name evidence="1" type="ORF">L1987_38419</name>
</gene>
<keyword evidence="2" id="KW-1185">Reference proteome</keyword>
<dbReference type="EMBL" id="CM042029">
    <property type="protein sequence ID" value="KAI3795761.1"/>
    <property type="molecule type" value="Genomic_DNA"/>
</dbReference>